<evidence type="ECO:0000313" key="3">
    <source>
        <dbReference type="Proteomes" id="UP001501710"/>
    </source>
</evidence>
<evidence type="ECO:0000313" key="2">
    <source>
        <dbReference type="EMBL" id="GAA4232067.1"/>
    </source>
</evidence>
<proteinExistence type="predicted"/>
<evidence type="ECO:0000259" key="1">
    <source>
        <dbReference type="Pfam" id="PF04149"/>
    </source>
</evidence>
<accession>A0ABP8C1H1</accession>
<keyword evidence="3" id="KW-1185">Reference proteome</keyword>
<organism evidence="2 3">
    <name type="scientific">Actinomadura meridiana</name>
    <dbReference type="NCBI Taxonomy" id="559626"/>
    <lineage>
        <taxon>Bacteria</taxon>
        <taxon>Bacillati</taxon>
        <taxon>Actinomycetota</taxon>
        <taxon>Actinomycetes</taxon>
        <taxon>Streptosporangiales</taxon>
        <taxon>Thermomonosporaceae</taxon>
        <taxon>Actinomadura</taxon>
    </lineage>
</organism>
<dbReference type="EMBL" id="BAABAS010000006">
    <property type="protein sequence ID" value="GAA4232067.1"/>
    <property type="molecule type" value="Genomic_DNA"/>
</dbReference>
<feature type="domain" description="DUF397" evidence="1">
    <location>
        <begin position="5"/>
        <end position="53"/>
    </location>
</feature>
<dbReference type="InterPro" id="IPR007278">
    <property type="entry name" value="DUF397"/>
</dbReference>
<protein>
    <recommendedName>
        <fullName evidence="1">DUF397 domain-containing protein</fullName>
    </recommendedName>
</protein>
<gene>
    <name evidence="2" type="ORF">GCM10022254_31020</name>
</gene>
<dbReference type="Pfam" id="PF04149">
    <property type="entry name" value="DUF397"/>
    <property type="match status" value="1"/>
</dbReference>
<comment type="caution">
    <text evidence="2">The sequence shown here is derived from an EMBL/GenBank/DDBJ whole genome shotgun (WGS) entry which is preliminary data.</text>
</comment>
<dbReference type="Proteomes" id="UP001501710">
    <property type="component" value="Unassembled WGS sequence"/>
</dbReference>
<sequence>MESLTFRKSSRCEALNQDGCVEVASAQGYVIVRDSKDPDGPTLRISLSVWRQLALLARVEPAYARITGKQDGERGGR</sequence>
<name>A0ABP8C1H1_9ACTN</name>
<dbReference type="RefSeq" id="WP_344896515.1">
    <property type="nucleotide sequence ID" value="NZ_BAABAS010000006.1"/>
</dbReference>
<reference evidence="3" key="1">
    <citation type="journal article" date="2019" name="Int. J. Syst. Evol. Microbiol.">
        <title>The Global Catalogue of Microorganisms (GCM) 10K type strain sequencing project: providing services to taxonomists for standard genome sequencing and annotation.</title>
        <authorList>
            <consortium name="The Broad Institute Genomics Platform"/>
            <consortium name="The Broad Institute Genome Sequencing Center for Infectious Disease"/>
            <person name="Wu L."/>
            <person name="Ma J."/>
        </authorList>
    </citation>
    <scope>NUCLEOTIDE SEQUENCE [LARGE SCALE GENOMIC DNA]</scope>
    <source>
        <strain evidence="3">JCM 17440</strain>
    </source>
</reference>